<name>A0ABP1LLF0_9EUKA</name>
<proteinExistence type="predicted"/>
<organism evidence="1 2">
    <name type="scientific">Hexamita inflata</name>
    <dbReference type="NCBI Taxonomy" id="28002"/>
    <lineage>
        <taxon>Eukaryota</taxon>
        <taxon>Metamonada</taxon>
        <taxon>Diplomonadida</taxon>
        <taxon>Hexamitidae</taxon>
        <taxon>Hexamitinae</taxon>
        <taxon>Hexamita</taxon>
    </lineage>
</organism>
<sequence>MWSLLCSEKFRHSLQNAMLDELRFLTENLQKQMLVFWCSLYSMWTTASDPIQKWCLNSVKKIKCKCIRRMRINGRRKTIADSKHIQTGIQTIFDKFSEDMYKWVNIGNALKYFVQIIAFVFKSKIILKHMQKQCVTWSGQIQENIVMIRPTQIRFYESISKMIIFDINN</sequence>
<evidence type="ECO:0000313" key="2">
    <source>
        <dbReference type="Proteomes" id="UP001642409"/>
    </source>
</evidence>
<comment type="caution">
    <text evidence="1">The sequence shown here is derived from an EMBL/GenBank/DDBJ whole genome shotgun (WGS) entry which is preliminary data.</text>
</comment>
<keyword evidence="2" id="KW-1185">Reference proteome</keyword>
<gene>
    <name evidence="1" type="ORF">HINF_LOCUS63841</name>
</gene>
<reference evidence="1 2" key="1">
    <citation type="submission" date="2024-07" db="EMBL/GenBank/DDBJ databases">
        <authorList>
            <person name="Akdeniz Z."/>
        </authorList>
    </citation>
    <scope>NUCLEOTIDE SEQUENCE [LARGE SCALE GENOMIC DNA]</scope>
</reference>
<accession>A0ABP1LLF0</accession>
<dbReference type="Proteomes" id="UP001642409">
    <property type="component" value="Unassembled WGS sequence"/>
</dbReference>
<evidence type="ECO:0000313" key="1">
    <source>
        <dbReference type="EMBL" id="CAL6087842.1"/>
    </source>
</evidence>
<protein>
    <submittedName>
        <fullName evidence="1">Hypothetical_protein</fullName>
    </submittedName>
</protein>
<dbReference type="EMBL" id="CAXDID020000403">
    <property type="protein sequence ID" value="CAL6087842.1"/>
    <property type="molecule type" value="Genomic_DNA"/>
</dbReference>